<keyword evidence="1" id="KW-1133">Transmembrane helix</keyword>
<organism evidence="2 3">
    <name type="scientific">Halorubrum trapanicum</name>
    <dbReference type="NCBI Taxonomy" id="29284"/>
    <lineage>
        <taxon>Archaea</taxon>
        <taxon>Methanobacteriati</taxon>
        <taxon>Methanobacteriota</taxon>
        <taxon>Stenosarchaea group</taxon>
        <taxon>Halobacteria</taxon>
        <taxon>Halobacteriales</taxon>
        <taxon>Haloferacaceae</taxon>
        <taxon>Halorubrum</taxon>
    </lineage>
</organism>
<feature type="transmembrane region" description="Helical" evidence="1">
    <location>
        <begin position="12"/>
        <end position="34"/>
    </location>
</feature>
<dbReference type="Proteomes" id="UP000770586">
    <property type="component" value="Unassembled WGS sequence"/>
</dbReference>
<evidence type="ECO:0000313" key="2">
    <source>
        <dbReference type="EMBL" id="MBP1902082.1"/>
    </source>
</evidence>
<dbReference type="AlphaFoldDB" id="A0A8J7RRN0"/>
<dbReference type="OrthoDB" id="330389at2157"/>
<dbReference type="RefSeq" id="WP_209546811.1">
    <property type="nucleotide sequence ID" value="NZ_BAAADX010000002.1"/>
</dbReference>
<evidence type="ECO:0000313" key="3">
    <source>
        <dbReference type="Proteomes" id="UP000770586"/>
    </source>
</evidence>
<keyword evidence="1" id="KW-0812">Transmembrane</keyword>
<keyword evidence="3" id="KW-1185">Reference proteome</keyword>
<keyword evidence="1" id="KW-0472">Membrane</keyword>
<protein>
    <recommendedName>
        <fullName evidence="4">Bacterio-opsin-associated protein</fullName>
    </recommendedName>
</protein>
<accession>A0A8J7RRN0</accession>
<proteinExistence type="predicted"/>
<gene>
    <name evidence="2" type="ORF">J2744_001765</name>
</gene>
<comment type="caution">
    <text evidence="2">The sequence shown here is derived from an EMBL/GenBank/DDBJ whole genome shotgun (WGS) entry which is preliminary data.</text>
</comment>
<evidence type="ECO:0008006" key="4">
    <source>
        <dbReference type="Google" id="ProtNLM"/>
    </source>
</evidence>
<dbReference type="EMBL" id="JAGGKE010000006">
    <property type="protein sequence ID" value="MBP1902082.1"/>
    <property type="molecule type" value="Genomic_DNA"/>
</dbReference>
<feature type="transmembrane region" description="Helical" evidence="1">
    <location>
        <begin position="46"/>
        <end position="67"/>
    </location>
</feature>
<sequence>MTETTTERPPVLNTRAVVGLSACAAIALVGIFLIPTLQEPSGGLNVRFWTMAALELIAMGGVVYFVLNLHEEPNER</sequence>
<reference evidence="2 3" key="1">
    <citation type="submission" date="2021-03" db="EMBL/GenBank/DDBJ databases">
        <title>Genomic Encyclopedia of Type Strains, Phase IV (KMG-IV): sequencing the most valuable type-strain genomes for metagenomic binning, comparative biology and taxonomic classification.</title>
        <authorList>
            <person name="Goeker M."/>
        </authorList>
    </citation>
    <scope>NUCLEOTIDE SEQUENCE [LARGE SCALE GENOMIC DNA]</scope>
    <source>
        <strain evidence="2 3">DSM 12287</strain>
    </source>
</reference>
<name>A0A8J7RRN0_9EURY</name>
<evidence type="ECO:0000256" key="1">
    <source>
        <dbReference type="SAM" id="Phobius"/>
    </source>
</evidence>